<dbReference type="Proteomes" id="UP000266841">
    <property type="component" value="Unassembled WGS sequence"/>
</dbReference>
<comment type="caution">
    <text evidence="1">The sequence shown here is derived from an EMBL/GenBank/DDBJ whole genome shotgun (WGS) entry which is preliminary data.</text>
</comment>
<protein>
    <submittedName>
        <fullName evidence="1">Uncharacterized protein</fullName>
    </submittedName>
</protein>
<proteinExistence type="predicted"/>
<sequence>MKKHLGGSKRRMILVATVALAGGLILLESISHVTDLKASYMAVSDTAQSVLARGKTSKTCKPLNDHESGQWVHHRPNLTMMSDEELKKMYYPEEIDWLRGRNWPSNWGGLNRRRDGVMYGSGMGNQKGGAGVDGFGPSHSEWVYPRGKEERDGEQGRSPTVKLIKLLAERKQSNFCFAGDSVDYQLLHSLRNNLQRQQKLQSEVTIEYEMETVPILPDGESASKQSIHTGDLIYQQYGWSPWDVHWMKDCDVVSVNLGVHYSPTGNMYGKWYYGQKLWDDTMAAITYLVEFVSAKPKRVAVWRSVLPQHFDTDSGNYIKSKSLSCDNRHHNRRDGKPIQAYNQMHENVFQEACLAKPSSCKQSHEYHCSVNITTTAYKTVYEYALKRNLTDKLLEYEGVEKNVTGLILRWNIADLFDVPTWHYASTDCTHFTYVPPLFEAAFHRLHMLLTQVT</sequence>
<accession>K0SX30</accession>
<reference evidence="1 2" key="1">
    <citation type="journal article" date="2012" name="Genome Biol.">
        <title>Genome and low-iron response of an oceanic diatom adapted to chronic iron limitation.</title>
        <authorList>
            <person name="Lommer M."/>
            <person name="Specht M."/>
            <person name="Roy A.S."/>
            <person name="Kraemer L."/>
            <person name="Andreson R."/>
            <person name="Gutowska M.A."/>
            <person name="Wolf J."/>
            <person name="Bergner S.V."/>
            <person name="Schilhabel M.B."/>
            <person name="Klostermeier U.C."/>
            <person name="Beiko R.G."/>
            <person name="Rosenstiel P."/>
            <person name="Hippler M."/>
            <person name="Laroche J."/>
        </authorList>
    </citation>
    <scope>NUCLEOTIDE SEQUENCE [LARGE SCALE GENOMIC DNA]</scope>
    <source>
        <strain evidence="1 2">CCMP1005</strain>
    </source>
</reference>
<name>K0SX30_THAOC</name>
<evidence type="ECO:0000313" key="2">
    <source>
        <dbReference type="Proteomes" id="UP000266841"/>
    </source>
</evidence>
<dbReference type="AlphaFoldDB" id="K0SX30"/>
<dbReference type="EMBL" id="AGNL01015695">
    <property type="protein sequence ID" value="EJK65546.1"/>
    <property type="molecule type" value="Genomic_DNA"/>
</dbReference>
<gene>
    <name evidence="1" type="ORF">THAOC_13578</name>
</gene>
<organism evidence="1 2">
    <name type="scientific">Thalassiosira oceanica</name>
    <name type="common">Marine diatom</name>
    <dbReference type="NCBI Taxonomy" id="159749"/>
    <lineage>
        <taxon>Eukaryota</taxon>
        <taxon>Sar</taxon>
        <taxon>Stramenopiles</taxon>
        <taxon>Ochrophyta</taxon>
        <taxon>Bacillariophyta</taxon>
        <taxon>Coscinodiscophyceae</taxon>
        <taxon>Thalassiosirophycidae</taxon>
        <taxon>Thalassiosirales</taxon>
        <taxon>Thalassiosiraceae</taxon>
        <taxon>Thalassiosira</taxon>
    </lineage>
</organism>
<keyword evidence="2" id="KW-1185">Reference proteome</keyword>
<evidence type="ECO:0000313" key="1">
    <source>
        <dbReference type="EMBL" id="EJK65546.1"/>
    </source>
</evidence>